<dbReference type="Proteomes" id="UP000228859">
    <property type="component" value="Unassembled WGS sequence"/>
</dbReference>
<dbReference type="SUPFAM" id="SSF111369">
    <property type="entry name" value="HlyD-like secretion proteins"/>
    <property type="match status" value="1"/>
</dbReference>
<dbReference type="PANTHER" id="PTHR30469:SF15">
    <property type="entry name" value="HLYD FAMILY OF SECRETION PROTEINS"/>
    <property type="match status" value="1"/>
</dbReference>
<evidence type="ECO:0000259" key="2">
    <source>
        <dbReference type="Pfam" id="PF25973"/>
    </source>
</evidence>
<dbReference type="EMBL" id="DLUI01000119">
    <property type="protein sequence ID" value="DAB37983.1"/>
    <property type="molecule type" value="Genomic_DNA"/>
</dbReference>
<dbReference type="Pfam" id="PF25973">
    <property type="entry name" value="BSH_CzcB"/>
    <property type="match status" value="1"/>
</dbReference>
<dbReference type="GO" id="GO:0015562">
    <property type="term" value="F:efflux transmembrane transporter activity"/>
    <property type="evidence" value="ECO:0007669"/>
    <property type="project" value="TreeGrafter"/>
</dbReference>
<accession>A0A2D3WN46</accession>
<dbReference type="InterPro" id="IPR058647">
    <property type="entry name" value="BSH_CzcB-like"/>
</dbReference>
<evidence type="ECO:0000256" key="1">
    <source>
        <dbReference type="ARBA" id="ARBA00009477"/>
    </source>
</evidence>
<dbReference type="RefSeq" id="WP_294897165.1">
    <property type="nucleotide sequence ID" value="NZ_DLUI01000119.1"/>
</dbReference>
<proteinExistence type="inferred from homology"/>
<feature type="domain" description="CzcB-like barrel-sandwich hybrid" evidence="2">
    <location>
        <begin position="36"/>
        <end position="168"/>
    </location>
</feature>
<dbReference type="GO" id="GO:1990281">
    <property type="term" value="C:efflux pump complex"/>
    <property type="evidence" value="ECO:0007669"/>
    <property type="project" value="TreeGrafter"/>
</dbReference>
<dbReference type="InterPro" id="IPR006143">
    <property type="entry name" value="RND_pump_MFP"/>
</dbReference>
<dbReference type="PANTHER" id="PTHR30469">
    <property type="entry name" value="MULTIDRUG RESISTANCE PROTEIN MDTA"/>
    <property type="match status" value="1"/>
</dbReference>
<dbReference type="Gene3D" id="2.40.30.170">
    <property type="match status" value="1"/>
</dbReference>
<gene>
    <name evidence="3" type="ORF">CFH83_08350</name>
</gene>
<dbReference type="NCBIfam" id="TIGR01730">
    <property type="entry name" value="RND_mfp"/>
    <property type="match status" value="1"/>
</dbReference>
<sequence>MIKTLWIALLLTASLMGEEIYATFDVVARKEANLNLTTQGIVKHLNVDVGSRVKQGAVLLEIDNDDLVAGIDLAREKLKKAKIEEEFARLTYERYTQVKSVIDAELMDQHTLAYKKASATTSEAKASLRYQETLLEKTRLRAPFSGIIASRNIELGDSVVGASSLFRLISSPEVKLILNFDEKYLHSLKVGSKVRYRVDGQGKERLGSISKIYPSVNAKNRKATAEVLSTNIAPGLFGEAYILGK</sequence>
<name>A0A2D3WN46_9BACT</name>
<dbReference type="AlphaFoldDB" id="A0A2D3WN46"/>
<protein>
    <submittedName>
        <fullName evidence="3">Efflux transporter periplasmic adaptor subunit</fullName>
    </submittedName>
</protein>
<organism evidence="3 4">
    <name type="scientific">Sulfuricurvum kujiense</name>
    <dbReference type="NCBI Taxonomy" id="148813"/>
    <lineage>
        <taxon>Bacteria</taxon>
        <taxon>Pseudomonadati</taxon>
        <taxon>Campylobacterota</taxon>
        <taxon>Epsilonproteobacteria</taxon>
        <taxon>Campylobacterales</taxon>
        <taxon>Sulfurimonadaceae</taxon>
        <taxon>Sulfuricurvum</taxon>
    </lineage>
</organism>
<comment type="similarity">
    <text evidence="1">Belongs to the membrane fusion protein (MFP) (TC 8.A.1) family.</text>
</comment>
<evidence type="ECO:0000313" key="4">
    <source>
        <dbReference type="Proteomes" id="UP000228859"/>
    </source>
</evidence>
<reference evidence="3 4" key="1">
    <citation type="journal article" date="2017" name="Front. Microbiol.">
        <title>Comparative Genomic Analysis of the Class Epsilonproteobacteria and Proposed Reclassification to Epsilonbacteraeota (phyl. nov.).</title>
        <authorList>
            <person name="Waite D.W."/>
            <person name="Vanwonterghem I."/>
            <person name="Rinke C."/>
            <person name="Parks D.H."/>
            <person name="Zhang Y."/>
            <person name="Takai K."/>
            <person name="Sievert S.M."/>
            <person name="Simon J."/>
            <person name="Campbell B.J."/>
            <person name="Hanson T.E."/>
            <person name="Woyke T."/>
            <person name="Klotz M.G."/>
            <person name="Hugenholtz P."/>
        </authorList>
    </citation>
    <scope>NUCLEOTIDE SEQUENCE [LARGE SCALE GENOMIC DNA]</scope>
    <source>
        <strain evidence="3">UBA12443</strain>
    </source>
</reference>
<dbReference type="Gene3D" id="1.10.287.470">
    <property type="entry name" value="Helix hairpin bin"/>
    <property type="match status" value="1"/>
</dbReference>
<dbReference type="Gene3D" id="2.40.50.100">
    <property type="match status" value="1"/>
</dbReference>
<evidence type="ECO:0000313" key="3">
    <source>
        <dbReference type="EMBL" id="DAB37983.1"/>
    </source>
</evidence>
<comment type="caution">
    <text evidence="3">The sequence shown here is derived from an EMBL/GenBank/DDBJ whole genome shotgun (WGS) entry which is preliminary data.</text>
</comment>